<dbReference type="InterPro" id="IPR036400">
    <property type="entry name" value="Cyt_B5-like_heme/steroid_sf"/>
</dbReference>
<evidence type="ECO:0000256" key="15">
    <source>
        <dbReference type="ARBA" id="ARBA00061137"/>
    </source>
</evidence>
<dbReference type="PROSITE" id="PS50255">
    <property type="entry name" value="CYTOCHROME_B5_2"/>
    <property type="match status" value="1"/>
</dbReference>
<evidence type="ECO:0000256" key="10">
    <source>
        <dbReference type="ARBA" id="ARBA00022946"/>
    </source>
</evidence>
<dbReference type="PRINTS" id="PR00363">
    <property type="entry name" value="CYTOCHROMEB5"/>
</dbReference>
<dbReference type="AlphaFoldDB" id="A0A3N4JVW2"/>
<feature type="region of interest" description="Disordered" evidence="23">
    <location>
        <begin position="268"/>
        <end position="297"/>
    </location>
</feature>
<dbReference type="GO" id="GO:0004460">
    <property type="term" value="F:L-lactate dehydrogenase (cytochrome) activity"/>
    <property type="evidence" value="ECO:0007669"/>
    <property type="project" value="UniProtKB-EC"/>
</dbReference>
<protein>
    <recommendedName>
        <fullName evidence="18">L-lactate dehydrogenase (cytochrome)</fullName>
        <ecNumber evidence="17">1.1.2.3</ecNumber>
    </recommendedName>
    <alternativeName>
        <fullName evidence="20">Cytochrome b2</fullName>
    </alternativeName>
    <alternativeName>
        <fullName evidence="19">Flavocytochrome b2</fullName>
    </alternativeName>
    <alternativeName>
        <fullName evidence="21">L-lactate ferricytochrome c oxidoreductase</fullName>
    </alternativeName>
</protein>
<gene>
    <name evidence="26" type="ORF">L873DRAFT_1834702</name>
</gene>
<dbReference type="CDD" id="cd02922">
    <property type="entry name" value="FCB2_FMN"/>
    <property type="match status" value="1"/>
</dbReference>
<evidence type="ECO:0000256" key="8">
    <source>
        <dbReference type="ARBA" id="ARBA00022643"/>
    </source>
</evidence>
<keyword evidence="7" id="KW-0285">Flavoprotein</keyword>
<comment type="subcellular location">
    <subcellularLocation>
        <location evidence="3">Mitochondrion intermembrane space</location>
    </subcellularLocation>
</comment>
<dbReference type="InterPro" id="IPR013785">
    <property type="entry name" value="Aldolase_TIM"/>
</dbReference>
<evidence type="ECO:0000256" key="2">
    <source>
        <dbReference type="ARBA" id="ARBA00001970"/>
    </source>
</evidence>
<dbReference type="PANTHER" id="PTHR10578:SF82">
    <property type="entry name" value="CYTOCHROME B2, PUTATIVE (AFU_ORTHOLOGUE AFUA_1G07200)-RELATED"/>
    <property type="match status" value="1"/>
</dbReference>
<evidence type="ECO:0000256" key="5">
    <source>
        <dbReference type="ARBA" id="ARBA00022448"/>
    </source>
</evidence>
<comment type="similarity">
    <text evidence="16">In the N-terminal section; belongs to the cytochrome b5 family.</text>
</comment>
<evidence type="ECO:0000256" key="1">
    <source>
        <dbReference type="ARBA" id="ARBA00001917"/>
    </source>
</evidence>
<dbReference type="OrthoDB" id="1925334at2759"/>
<dbReference type="Proteomes" id="UP000276215">
    <property type="component" value="Unassembled WGS sequence"/>
</dbReference>
<evidence type="ECO:0000256" key="14">
    <source>
        <dbReference type="ARBA" id="ARBA00052399"/>
    </source>
</evidence>
<evidence type="ECO:0000256" key="20">
    <source>
        <dbReference type="ARBA" id="ARBA00078774"/>
    </source>
</evidence>
<evidence type="ECO:0000256" key="4">
    <source>
        <dbReference type="ARBA" id="ARBA00011881"/>
    </source>
</evidence>
<dbReference type="Pfam" id="PF00173">
    <property type="entry name" value="Cyt-b5"/>
    <property type="match status" value="1"/>
</dbReference>
<organism evidence="26 27">
    <name type="scientific">Choiromyces venosus 120613-1</name>
    <dbReference type="NCBI Taxonomy" id="1336337"/>
    <lineage>
        <taxon>Eukaryota</taxon>
        <taxon>Fungi</taxon>
        <taxon>Dikarya</taxon>
        <taxon>Ascomycota</taxon>
        <taxon>Pezizomycotina</taxon>
        <taxon>Pezizomycetes</taxon>
        <taxon>Pezizales</taxon>
        <taxon>Tuberaceae</taxon>
        <taxon>Choiromyces</taxon>
    </lineage>
</organism>
<dbReference type="SMART" id="SM01117">
    <property type="entry name" value="Cyt-b5"/>
    <property type="match status" value="1"/>
</dbReference>
<evidence type="ECO:0000256" key="7">
    <source>
        <dbReference type="ARBA" id="ARBA00022630"/>
    </source>
</evidence>
<comment type="subunit">
    <text evidence="4">Homotetramer.</text>
</comment>
<evidence type="ECO:0000256" key="11">
    <source>
        <dbReference type="ARBA" id="ARBA00023002"/>
    </source>
</evidence>
<dbReference type="PANTHER" id="PTHR10578">
    <property type="entry name" value="S -2-HYDROXY-ACID OXIDASE-RELATED"/>
    <property type="match status" value="1"/>
</dbReference>
<keyword evidence="12 22" id="KW-0408">Iron</keyword>
<accession>A0A3N4JVW2</accession>
<evidence type="ECO:0000256" key="17">
    <source>
        <dbReference type="ARBA" id="ARBA00066458"/>
    </source>
</evidence>
<evidence type="ECO:0000256" key="13">
    <source>
        <dbReference type="ARBA" id="ARBA00023128"/>
    </source>
</evidence>
<keyword evidence="27" id="KW-1185">Reference proteome</keyword>
<keyword evidence="6 22" id="KW-0349">Heme</keyword>
<keyword evidence="10" id="KW-0809">Transit peptide</keyword>
<dbReference type="Gene3D" id="3.10.120.10">
    <property type="entry name" value="Cytochrome b5-like heme/steroid binding domain"/>
    <property type="match status" value="1"/>
</dbReference>
<comment type="cofactor">
    <cofactor evidence="2">
        <name>heme b</name>
        <dbReference type="ChEBI" id="CHEBI:60344"/>
    </cofactor>
</comment>
<dbReference type="InterPro" id="IPR001199">
    <property type="entry name" value="Cyt_B5-like_heme/steroid-bd"/>
</dbReference>
<evidence type="ECO:0000256" key="23">
    <source>
        <dbReference type="SAM" id="MobiDB-lite"/>
    </source>
</evidence>
<keyword evidence="8" id="KW-0288">FMN</keyword>
<dbReference type="PROSITE" id="PS51349">
    <property type="entry name" value="FMN_HYDROXY_ACID_DH_2"/>
    <property type="match status" value="1"/>
</dbReference>
<dbReference type="SUPFAM" id="SSF55856">
    <property type="entry name" value="Cytochrome b5-like heme/steroid binding domain"/>
    <property type="match status" value="1"/>
</dbReference>
<dbReference type="STRING" id="1336337.A0A3N4JVW2"/>
<dbReference type="Pfam" id="PF01070">
    <property type="entry name" value="FMN_dh"/>
    <property type="match status" value="1"/>
</dbReference>
<proteinExistence type="inferred from homology"/>
<comment type="similarity">
    <text evidence="22">Belongs to the cytochrome b5 family.</text>
</comment>
<keyword evidence="9 22" id="KW-0479">Metal-binding</keyword>
<comment type="catalytic activity">
    <reaction evidence="14">
        <text>(S)-lactate + 2 Fe(III)-[cytochrome c] = 2 Fe(II)-[cytochrome c] + pyruvate + 2 H(+)</text>
        <dbReference type="Rhea" id="RHEA:19909"/>
        <dbReference type="Rhea" id="RHEA-COMP:10350"/>
        <dbReference type="Rhea" id="RHEA-COMP:14399"/>
        <dbReference type="ChEBI" id="CHEBI:15361"/>
        <dbReference type="ChEBI" id="CHEBI:15378"/>
        <dbReference type="ChEBI" id="CHEBI:16651"/>
        <dbReference type="ChEBI" id="CHEBI:29033"/>
        <dbReference type="ChEBI" id="CHEBI:29034"/>
        <dbReference type="EC" id="1.1.2.3"/>
    </reaction>
    <physiologicalReaction direction="left-to-right" evidence="14">
        <dbReference type="Rhea" id="RHEA:19910"/>
    </physiologicalReaction>
</comment>
<comment type="similarity">
    <text evidence="15">In the C-terminal section; belongs to the FMN-dependent alpha-hydroxy acid dehydrogenase family.</text>
</comment>
<keyword evidence="5" id="KW-0813">Transport</keyword>
<dbReference type="SUPFAM" id="SSF51395">
    <property type="entry name" value="FMN-linked oxidoreductases"/>
    <property type="match status" value="1"/>
</dbReference>
<feature type="compositionally biased region" description="Basic and acidic residues" evidence="23">
    <location>
        <begin position="270"/>
        <end position="279"/>
    </location>
</feature>
<dbReference type="InterPro" id="IPR037458">
    <property type="entry name" value="L-MDH/L-LDH_FMN-bd"/>
</dbReference>
<sequence>MIDAKEVAKHNTSSSCWVIIHNTVYDVTDFLSSHPGGAKAILSLAGQDATEEYDPIHPPGTLEESLQKSQILGPVDPSTIAAVTPTPSLTSSSPEKAPNNGIPPLEEQLNMDDFARTAEQVLSPKAWAYYSSASDDLLTKTHNNTAYRQILLRPRIFKDVREVDTRTIVCSTPIAFPVFVAPAAMARLAHPSGEAGIAEACGREGVLQCVSNNASLKPEQIMAGRVSGAQPAWFQLYVQEDRRKSEALLKRVDVLGFTAVVLTLDAPTPGKREADERVKNAGNTTSATSGEGVQGKGEGGGLGKALFAGTTPSLTWEDVKWLRKHTKLPIILKGLQTHEDAAMAARKEMLELGVTGIILSNHGGRAADTAPPPVYVLMEIRKYAPEVFDKLEVYVDGGIRRGTDAVKALCLGAKAVGIGRSALFGLSGYGVDGVRRVLTILREEIETTMRLLGVYSVGELGLRHINTRALDGLIYQEPQELSVGVIKAKL</sequence>
<evidence type="ECO:0000256" key="19">
    <source>
        <dbReference type="ARBA" id="ARBA00075949"/>
    </source>
</evidence>
<evidence type="ECO:0000256" key="21">
    <source>
        <dbReference type="ARBA" id="ARBA00078938"/>
    </source>
</evidence>
<evidence type="ECO:0000256" key="22">
    <source>
        <dbReference type="RuleBase" id="RU362121"/>
    </source>
</evidence>
<evidence type="ECO:0000256" key="18">
    <source>
        <dbReference type="ARBA" id="ARBA00068515"/>
    </source>
</evidence>
<evidence type="ECO:0000313" key="27">
    <source>
        <dbReference type="Proteomes" id="UP000276215"/>
    </source>
</evidence>
<dbReference type="PROSITE" id="PS00191">
    <property type="entry name" value="CYTOCHROME_B5_1"/>
    <property type="match status" value="1"/>
</dbReference>
<dbReference type="InterPro" id="IPR037396">
    <property type="entry name" value="FMN_HAD"/>
</dbReference>
<dbReference type="GO" id="GO:0046872">
    <property type="term" value="F:metal ion binding"/>
    <property type="evidence" value="ECO:0007669"/>
    <property type="project" value="UniProtKB-UniRule"/>
</dbReference>
<dbReference type="InterPro" id="IPR000262">
    <property type="entry name" value="FMN-dep_DH"/>
</dbReference>
<dbReference type="FunFam" id="3.10.120.10:FF:000009">
    <property type="entry name" value="Cytochrome b2, mitochondrial, putative"/>
    <property type="match status" value="1"/>
</dbReference>
<dbReference type="GO" id="GO:0005758">
    <property type="term" value="C:mitochondrial intermembrane space"/>
    <property type="evidence" value="ECO:0007669"/>
    <property type="project" value="UniProtKB-SubCell"/>
</dbReference>
<dbReference type="InterPro" id="IPR018506">
    <property type="entry name" value="Cyt_B5_heme-BS"/>
</dbReference>
<name>A0A3N4JVW2_9PEZI</name>
<evidence type="ECO:0000256" key="9">
    <source>
        <dbReference type="ARBA" id="ARBA00022723"/>
    </source>
</evidence>
<dbReference type="EC" id="1.1.2.3" evidence="17"/>
<evidence type="ECO:0000256" key="12">
    <source>
        <dbReference type="ARBA" id="ARBA00023004"/>
    </source>
</evidence>
<evidence type="ECO:0000259" key="25">
    <source>
        <dbReference type="PROSITE" id="PS51349"/>
    </source>
</evidence>
<reference evidence="26 27" key="1">
    <citation type="journal article" date="2018" name="Nat. Ecol. Evol.">
        <title>Pezizomycetes genomes reveal the molecular basis of ectomycorrhizal truffle lifestyle.</title>
        <authorList>
            <person name="Murat C."/>
            <person name="Payen T."/>
            <person name="Noel B."/>
            <person name="Kuo A."/>
            <person name="Morin E."/>
            <person name="Chen J."/>
            <person name="Kohler A."/>
            <person name="Krizsan K."/>
            <person name="Balestrini R."/>
            <person name="Da Silva C."/>
            <person name="Montanini B."/>
            <person name="Hainaut M."/>
            <person name="Levati E."/>
            <person name="Barry K.W."/>
            <person name="Belfiori B."/>
            <person name="Cichocki N."/>
            <person name="Clum A."/>
            <person name="Dockter R.B."/>
            <person name="Fauchery L."/>
            <person name="Guy J."/>
            <person name="Iotti M."/>
            <person name="Le Tacon F."/>
            <person name="Lindquist E.A."/>
            <person name="Lipzen A."/>
            <person name="Malagnac F."/>
            <person name="Mello A."/>
            <person name="Molinier V."/>
            <person name="Miyauchi S."/>
            <person name="Poulain J."/>
            <person name="Riccioni C."/>
            <person name="Rubini A."/>
            <person name="Sitrit Y."/>
            <person name="Splivallo R."/>
            <person name="Traeger S."/>
            <person name="Wang M."/>
            <person name="Zifcakova L."/>
            <person name="Wipf D."/>
            <person name="Zambonelli A."/>
            <person name="Paolocci F."/>
            <person name="Nowrousian M."/>
            <person name="Ottonello S."/>
            <person name="Baldrian P."/>
            <person name="Spatafora J.W."/>
            <person name="Henrissat B."/>
            <person name="Nagy L.G."/>
            <person name="Aury J.M."/>
            <person name="Wincker P."/>
            <person name="Grigoriev I.V."/>
            <person name="Bonfante P."/>
            <person name="Martin F.M."/>
        </authorList>
    </citation>
    <scope>NUCLEOTIDE SEQUENCE [LARGE SCALE GENOMIC DNA]</scope>
    <source>
        <strain evidence="26 27">120613-1</strain>
    </source>
</reference>
<dbReference type="Gene3D" id="3.20.20.70">
    <property type="entry name" value="Aldolase class I"/>
    <property type="match status" value="1"/>
</dbReference>
<evidence type="ECO:0000259" key="24">
    <source>
        <dbReference type="PROSITE" id="PS50255"/>
    </source>
</evidence>
<evidence type="ECO:0000256" key="3">
    <source>
        <dbReference type="ARBA" id="ARBA00004569"/>
    </source>
</evidence>
<feature type="domain" description="FMN hydroxy acid dehydrogenase" evidence="25">
    <location>
        <begin position="103"/>
        <end position="470"/>
    </location>
</feature>
<dbReference type="GO" id="GO:0020037">
    <property type="term" value="F:heme binding"/>
    <property type="evidence" value="ECO:0007669"/>
    <property type="project" value="UniProtKB-UniRule"/>
</dbReference>
<dbReference type="EMBL" id="ML120375">
    <property type="protein sequence ID" value="RPB01159.1"/>
    <property type="molecule type" value="Genomic_DNA"/>
</dbReference>
<keyword evidence="11" id="KW-0560">Oxidoreductase</keyword>
<evidence type="ECO:0000313" key="26">
    <source>
        <dbReference type="EMBL" id="RPB01159.1"/>
    </source>
</evidence>
<evidence type="ECO:0000256" key="6">
    <source>
        <dbReference type="ARBA" id="ARBA00022617"/>
    </source>
</evidence>
<feature type="domain" description="Cytochrome b5 heme-binding" evidence="24">
    <location>
        <begin position="1"/>
        <end position="76"/>
    </location>
</feature>
<feature type="compositionally biased region" description="Low complexity" evidence="23">
    <location>
        <begin position="84"/>
        <end position="94"/>
    </location>
</feature>
<keyword evidence="13" id="KW-0496">Mitochondrion</keyword>
<dbReference type="FunFam" id="3.20.20.70:FF:000062">
    <property type="entry name" value="Cytochrome b2, mitochondrial, putative"/>
    <property type="match status" value="1"/>
</dbReference>
<evidence type="ECO:0000256" key="16">
    <source>
        <dbReference type="ARBA" id="ARBA00061589"/>
    </source>
</evidence>
<feature type="region of interest" description="Disordered" evidence="23">
    <location>
        <begin position="82"/>
        <end position="106"/>
    </location>
</feature>
<comment type="cofactor">
    <cofactor evidence="1">
        <name>FMN</name>
        <dbReference type="ChEBI" id="CHEBI:58210"/>
    </cofactor>
</comment>